<dbReference type="EMBL" id="CATNWA010017541">
    <property type="protein sequence ID" value="CAI9601258.1"/>
    <property type="molecule type" value="Genomic_DNA"/>
</dbReference>
<reference evidence="1" key="1">
    <citation type="submission" date="2023-05" db="EMBL/GenBank/DDBJ databases">
        <authorList>
            <person name="Stuckert A."/>
        </authorList>
    </citation>
    <scope>NUCLEOTIDE SEQUENCE</scope>
</reference>
<evidence type="ECO:0000313" key="2">
    <source>
        <dbReference type="Proteomes" id="UP001162483"/>
    </source>
</evidence>
<organism evidence="1 2">
    <name type="scientific">Staurois parvus</name>
    <dbReference type="NCBI Taxonomy" id="386267"/>
    <lineage>
        <taxon>Eukaryota</taxon>
        <taxon>Metazoa</taxon>
        <taxon>Chordata</taxon>
        <taxon>Craniata</taxon>
        <taxon>Vertebrata</taxon>
        <taxon>Euteleostomi</taxon>
        <taxon>Amphibia</taxon>
        <taxon>Batrachia</taxon>
        <taxon>Anura</taxon>
        <taxon>Neobatrachia</taxon>
        <taxon>Ranoidea</taxon>
        <taxon>Ranidae</taxon>
        <taxon>Staurois</taxon>
    </lineage>
</organism>
<protein>
    <submittedName>
        <fullName evidence="1">Uncharacterized protein</fullName>
    </submittedName>
</protein>
<accession>A0ABN9FVY3</accession>
<name>A0ABN9FVY3_9NEOB</name>
<comment type="caution">
    <text evidence="1">The sequence shown here is derived from an EMBL/GenBank/DDBJ whole genome shotgun (WGS) entry which is preliminary data.</text>
</comment>
<keyword evidence="2" id="KW-1185">Reference proteome</keyword>
<dbReference type="Proteomes" id="UP001162483">
    <property type="component" value="Unassembled WGS sequence"/>
</dbReference>
<evidence type="ECO:0000313" key="1">
    <source>
        <dbReference type="EMBL" id="CAI9601258.1"/>
    </source>
</evidence>
<sequence length="41" mass="4604">MSCQSAPVYDSCFSEFAPAHYTERHVSPISRMSCIPNIQNV</sequence>
<gene>
    <name evidence="1" type="ORF">SPARVUS_LOCUS12947560</name>
</gene>
<proteinExistence type="predicted"/>
<feature type="non-terminal residue" evidence="1">
    <location>
        <position position="41"/>
    </location>
</feature>